<reference evidence="2" key="2">
    <citation type="submission" date="2020-11" db="EMBL/GenBank/DDBJ databases">
        <authorList>
            <person name="McCartney M.A."/>
            <person name="Auch B."/>
            <person name="Kono T."/>
            <person name="Mallez S."/>
            <person name="Becker A."/>
            <person name="Gohl D.M."/>
            <person name="Silverstein K.A.T."/>
            <person name="Koren S."/>
            <person name="Bechman K.B."/>
            <person name="Herman A."/>
            <person name="Abrahante J.E."/>
            <person name="Garbe J."/>
        </authorList>
    </citation>
    <scope>NUCLEOTIDE SEQUENCE</scope>
    <source>
        <strain evidence="2">Duluth1</strain>
        <tissue evidence="2">Whole animal</tissue>
    </source>
</reference>
<keyword evidence="3" id="KW-1185">Reference proteome</keyword>
<gene>
    <name evidence="2" type="ORF">DPMN_008198</name>
</gene>
<name>A0A9D4MUW8_DREPO</name>
<protein>
    <submittedName>
        <fullName evidence="2">Uncharacterized protein</fullName>
    </submittedName>
</protein>
<evidence type="ECO:0000256" key="1">
    <source>
        <dbReference type="SAM" id="MobiDB-lite"/>
    </source>
</evidence>
<accession>A0A9D4MUW8</accession>
<evidence type="ECO:0000313" key="2">
    <source>
        <dbReference type="EMBL" id="KAH3884223.1"/>
    </source>
</evidence>
<proteinExistence type="predicted"/>
<dbReference type="EMBL" id="JAIWYP010000001">
    <property type="protein sequence ID" value="KAH3884223.1"/>
    <property type="molecule type" value="Genomic_DNA"/>
</dbReference>
<feature type="region of interest" description="Disordered" evidence="1">
    <location>
        <begin position="1"/>
        <end position="22"/>
    </location>
</feature>
<organism evidence="2 3">
    <name type="scientific">Dreissena polymorpha</name>
    <name type="common">Zebra mussel</name>
    <name type="synonym">Mytilus polymorpha</name>
    <dbReference type="NCBI Taxonomy" id="45954"/>
    <lineage>
        <taxon>Eukaryota</taxon>
        <taxon>Metazoa</taxon>
        <taxon>Spiralia</taxon>
        <taxon>Lophotrochozoa</taxon>
        <taxon>Mollusca</taxon>
        <taxon>Bivalvia</taxon>
        <taxon>Autobranchia</taxon>
        <taxon>Heteroconchia</taxon>
        <taxon>Euheterodonta</taxon>
        <taxon>Imparidentia</taxon>
        <taxon>Neoheterodontei</taxon>
        <taxon>Myida</taxon>
        <taxon>Dreissenoidea</taxon>
        <taxon>Dreissenidae</taxon>
        <taxon>Dreissena</taxon>
    </lineage>
</organism>
<sequence>MLCEVSSSVIEDRGPPGDTYGSGWEYPPPSFSSVALYGKSNTLQLLQTSLVEKFNLHTISCDWKATEYLVLSTVMSYSKYIDP</sequence>
<evidence type="ECO:0000313" key="3">
    <source>
        <dbReference type="Proteomes" id="UP000828390"/>
    </source>
</evidence>
<dbReference type="Proteomes" id="UP000828390">
    <property type="component" value="Unassembled WGS sequence"/>
</dbReference>
<comment type="caution">
    <text evidence="2">The sequence shown here is derived from an EMBL/GenBank/DDBJ whole genome shotgun (WGS) entry which is preliminary data.</text>
</comment>
<dbReference type="AlphaFoldDB" id="A0A9D4MUW8"/>
<reference evidence="2" key="1">
    <citation type="journal article" date="2019" name="bioRxiv">
        <title>The Genome of the Zebra Mussel, Dreissena polymorpha: A Resource for Invasive Species Research.</title>
        <authorList>
            <person name="McCartney M.A."/>
            <person name="Auch B."/>
            <person name="Kono T."/>
            <person name="Mallez S."/>
            <person name="Zhang Y."/>
            <person name="Obille A."/>
            <person name="Becker A."/>
            <person name="Abrahante J.E."/>
            <person name="Garbe J."/>
            <person name="Badalamenti J.P."/>
            <person name="Herman A."/>
            <person name="Mangelson H."/>
            <person name="Liachko I."/>
            <person name="Sullivan S."/>
            <person name="Sone E.D."/>
            <person name="Koren S."/>
            <person name="Silverstein K.A.T."/>
            <person name="Beckman K.B."/>
            <person name="Gohl D.M."/>
        </authorList>
    </citation>
    <scope>NUCLEOTIDE SEQUENCE</scope>
    <source>
        <strain evidence="2">Duluth1</strain>
        <tissue evidence="2">Whole animal</tissue>
    </source>
</reference>